<feature type="transmembrane region" description="Helical" evidence="10">
    <location>
        <begin position="646"/>
        <end position="665"/>
    </location>
</feature>
<dbReference type="PANTHER" id="PTHR48041:SF139">
    <property type="entry name" value="PROTEIN SCARLET"/>
    <property type="match status" value="1"/>
</dbReference>
<evidence type="ECO:0000256" key="3">
    <source>
        <dbReference type="ARBA" id="ARBA00022553"/>
    </source>
</evidence>
<feature type="domain" description="FHA" evidence="11">
    <location>
        <begin position="29"/>
        <end position="77"/>
    </location>
</feature>
<dbReference type="InterPro" id="IPR013525">
    <property type="entry name" value="ABC2_TM"/>
</dbReference>
<feature type="domain" description="FHA" evidence="11">
    <location>
        <begin position="143"/>
        <end position="192"/>
    </location>
</feature>
<gene>
    <name evidence="13" type="ORF">ACFO6S_00925</name>
</gene>
<dbReference type="Gene3D" id="3.40.50.300">
    <property type="entry name" value="P-loop containing nucleotide triphosphate hydrolases"/>
    <property type="match status" value="1"/>
</dbReference>
<keyword evidence="7 10" id="KW-1133">Transmembrane helix</keyword>
<feature type="transmembrane region" description="Helical" evidence="10">
    <location>
        <begin position="742"/>
        <end position="762"/>
    </location>
</feature>
<dbReference type="PROSITE" id="PS00211">
    <property type="entry name" value="ABC_TRANSPORTER_1"/>
    <property type="match status" value="1"/>
</dbReference>
<dbReference type="PANTHER" id="PTHR48041">
    <property type="entry name" value="ABC TRANSPORTER G FAMILY MEMBER 28"/>
    <property type="match status" value="1"/>
</dbReference>
<dbReference type="InterPro" id="IPR008984">
    <property type="entry name" value="SMAD_FHA_dom_sf"/>
</dbReference>
<dbReference type="SUPFAM" id="SSF52540">
    <property type="entry name" value="P-loop containing nucleoside triphosphate hydrolases"/>
    <property type="match status" value="1"/>
</dbReference>
<evidence type="ECO:0000313" key="13">
    <source>
        <dbReference type="EMBL" id="MFC4602251.1"/>
    </source>
</evidence>
<reference evidence="14" key="1">
    <citation type="journal article" date="2019" name="Int. J. Syst. Evol. Microbiol.">
        <title>The Global Catalogue of Microorganisms (GCM) 10K type strain sequencing project: providing services to taxonomists for standard genome sequencing and annotation.</title>
        <authorList>
            <consortium name="The Broad Institute Genomics Platform"/>
            <consortium name="The Broad Institute Genome Sequencing Center for Infectious Disease"/>
            <person name="Wu L."/>
            <person name="Ma J."/>
        </authorList>
    </citation>
    <scope>NUCLEOTIDE SEQUENCE [LARGE SCALE GENOMIC DNA]</scope>
    <source>
        <strain evidence="14">CCUG 54520</strain>
    </source>
</reference>
<evidence type="ECO:0000256" key="7">
    <source>
        <dbReference type="ARBA" id="ARBA00022989"/>
    </source>
</evidence>
<evidence type="ECO:0000256" key="2">
    <source>
        <dbReference type="ARBA" id="ARBA00022448"/>
    </source>
</evidence>
<dbReference type="Gene3D" id="2.60.200.20">
    <property type="match status" value="2"/>
</dbReference>
<dbReference type="InterPro" id="IPR003593">
    <property type="entry name" value="AAA+_ATPase"/>
</dbReference>
<feature type="transmembrane region" description="Helical" evidence="10">
    <location>
        <begin position="524"/>
        <end position="543"/>
    </location>
</feature>
<evidence type="ECO:0000256" key="1">
    <source>
        <dbReference type="ARBA" id="ARBA00004141"/>
    </source>
</evidence>
<sequence>MDDRARREHPRVVVETEHGRSSYRADQAVRIGRDPRLEVTIVDPVVSREHARLSWDEGWQLVDSGSKNGIFVDGERREMVPVTGHVRVRLGDAAEGPVVRISIEDPDATRQDVGVRWDESTIEVGASNAPPPTPHATVPAGSLTVGRSPDSDIVVRDVLASRRHAIVHSVPSGLEIDDLGSVNGTFVDGNRVSRAQLTDGDVVTIGNTDLGVQEGRLVPLRATTPAAGGLRVDGVGLTIEGGRRLLEDVTFTAGPGSLTAVIGPSGAGKTTVAKIISGSESPTEGVVEFEGRSVHTDYSVLRSRIGMVPQDDVVHRQLTIRRALGYAAELRLPPDTTRADREEVIATVLDELQLTEHADTRVDRLSGGQRKRASVAMELLTGPSLLILDEPTSGLDPALDRQIMATLRRLADSGRVVVIVTHSLSYLEMCDQVLLLAPGGRTAYVGPPDRVGAALGSTDWADIFARVAADPDGVFAEYRATRPAVAVPPPSPPGPLGRPAHTSGRKQLSTVARRQVRLIRADRGYLIFLSLLPFVLGGLALLVPGDTGFGQSGTDVSGELTQILVVLILGAAFMGCSLTIRDLVGERMVYQRERAAGLMPSAYLTAKIVVFCAAAIVQSVIMVLIVFAGKGFPGHGSVIESGSVELVVDIAATTCSCVLVGLALSSVARSNEQVLPMLVVTIMAQLVMCGGLITITGRAVLEQFAWLFPSRWGFSAAASTVDLVTNATGTEPDTLWQHTAPWWLLSIAMLVLISCVLAVVTYSRLRLPRQRPVRSPSQPGTRRPSPSEQ</sequence>
<keyword evidence="5" id="KW-0547">Nucleotide-binding</keyword>
<dbReference type="InterPro" id="IPR027417">
    <property type="entry name" value="P-loop_NTPase"/>
</dbReference>
<evidence type="ECO:0000256" key="5">
    <source>
        <dbReference type="ARBA" id="ARBA00022741"/>
    </source>
</evidence>
<feature type="region of interest" description="Disordered" evidence="9">
    <location>
        <begin position="486"/>
        <end position="505"/>
    </location>
</feature>
<keyword evidence="6 13" id="KW-0067">ATP-binding</keyword>
<evidence type="ECO:0000256" key="6">
    <source>
        <dbReference type="ARBA" id="ARBA00022840"/>
    </source>
</evidence>
<dbReference type="GO" id="GO:0005524">
    <property type="term" value="F:ATP binding"/>
    <property type="evidence" value="ECO:0007669"/>
    <property type="project" value="UniProtKB-KW"/>
</dbReference>
<feature type="transmembrane region" description="Helical" evidence="10">
    <location>
        <begin position="677"/>
        <end position="701"/>
    </location>
</feature>
<evidence type="ECO:0000256" key="9">
    <source>
        <dbReference type="SAM" id="MobiDB-lite"/>
    </source>
</evidence>
<name>A0ABV9FNW7_9NOCA</name>
<dbReference type="SUPFAM" id="SSF49879">
    <property type="entry name" value="SMAD/FHA domain"/>
    <property type="match status" value="2"/>
</dbReference>
<evidence type="ECO:0000259" key="12">
    <source>
        <dbReference type="PROSITE" id="PS50893"/>
    </source>
</evidence>
<keyword evidence="2" id="KW-0813">Transport</keyword>
<dbReference type="Pfam" id="PF00498">
    <property type="entry name" value="FHA"/>
    <property type="match status" value="2"/>
</dbReference>
<feature type="domain" description="ABC transporter" evidence="12">
    <location>
        <begin position="230"/>
        <end position="463"/>
    </location>
</feature>
<organism evidence="13 14">
    <name type="scientific">Rhodococcus kronopolitis</name>
    <dbReference type="NCBI Taxonomy" id="1460226"/>
    <lineage>
        <taxon>Bacteria</taxon>
        <taxon>Bacillati</taxon>
        <taxon>Actinomycetota</taxon>
        <taxon>Actinomycetes</taxon>
        <taxon>Mycobacteriales</taxon>
        <taxon>Nocardiaceae</taxon>
        <taxon>Rhodococcus</taxon>
    </lineage>
</organism>
<dbReference type="Proteomes" id="UP001595914">
    <property type="component" value="Unassembled WGS sequence"/>
</dbReference>
<dbReference type="InterPro" id="IPR017871">
    <property type="entry name" value="ABC_transporter-like_CS"/>
</dbReference>
<dbReference type="PROSITE" id="PS50893">
    <property type="entry name" value="ABC_TRANSPORTER_2"/>
    <property type="match status" value="1"/>
</dbReference>
<keyword evidence="3" id="KW-0597">Phosphoprotein</keyword>
<dbReference type="Pfam" id="PF01061">
    <property type="entry name" value="ABC2_membrane"/>
    <property type="match status" value="1"/>
</dbReference>
<dbReference type="InterPro" id="IPR003439">
    <property type="entry name" value="ABC_transporter-like_ATP-bd"/>
</dbReference>
<keyword evidence="4 10" id="KW-0812">Transmembrane</keyword>
<evidence type="ECO:0000256" key="10">
    <source>
        <dbReference type="SAM" id="Phobius"/>
    </source>
</evidence>
<keyword evidence="14" id="KW-1185">Reference proteome</keyword>
<dbReference type="EMBL" id="JBHSFO010000001">
    <property type="protein sequence ID" value="MFC4602251.1"/>
    <property type="molecule type" value="Genomic_DNA"/>
</dbReference>
<comment type="subcellular location">
    <subcellularLocation>
        <location evidence="1">Membrane</location>
        <topology evidence="1">Multi-pass membrane protein</topology>
    </subcellularLocation>
</comment>
<evidence type="ECO:0000256" key="4">
    <source>
        <dbReference type="ARBA" id="ARBA00022692"/>
    </source>
</evidence>
<feature type="compositionally biased region" description="Pro residues" evidence="9">
    <location>
        <begin position="486"/>
        <end position="496"/>
    </location>
</feature>
<protein>
    <submittedName>
        <fullName evidence="13">ATP-binding cassette domain-containing protein</fullName>
    </submittedName>
</protein>
<dbReference type="InterPro" id="IPR050352">
    <property type="entry name" value="ABCG_transporters"/>
</dbReference>
<dbReference type="SMART" id="SM00240">
    <property type="entry name" value="FHA"/>
    <property type="match status" value="2"/>
</dbReference>
<dbReference type="CDD" id="cd00060">
    <property type="entry name" value="FHA"/>
    <property type="match status" value="1"/>
</dbReference>
<comment type="caution">
    <text evidence="13">The sequence shown here is derived from an EMBL/GenBank/DDBJ whole genome shotgun (WGS) entry which is preliminary data.</text>
</comment>
<dbReference type="RefSeq" id="WP_378414036.1">
    <property type="nucleotide sequence ID" value="NZ_JBHSFO010000001.1"/>
</dbReference>
<dbReference type="Pfam" id="PF00005">
    <property type="entry name" value="ABC_tran"/>
    <property type="match status" value="1"/>
</dbReference>
<accession>A0ABV9FNW7</accession>
<dbReference type="SMART" id="SM00382">
    <property type="entry name" value="AAA"/>
    <property type="match status" value="1"/>
</dbReference>
<feature type="transmembrane region" description="Helical" evidence="10">
    <location>
        <begin position="604"/>
        <end position="626"/>
    </location>
</feature>
<evidence type="ECO:0000256" key="8">
    <source>
        <dbReference type="ARBA" id="ARBA00023136"/>
    </source>
</evidence>
<evidence type="ECO:0000313" key="14">
    <source>
        <dbReference type="Proteomes" id="UP001595914"/>
    </source>
</evidence>
<dbReference type="PROSITE" id="PS50006">
    <property type="entry name" value="FHA_DOMAIN"/>
    <property type="match status" value="2"/>
</dbReference>
<feature type="transmembrane region" description="Helical" evidence="10">
    <location>
        <begin position="563"/>
        <end position="584"/>
    </location>
</feature>
<dbReference type="InterPro" id="IPR000253">
    <property type="entry name" value="FHA_dom"/>
</dbReference>
<proteinExistence type="predicted"/>
<keyword evidence="8 10" id="KW-0472">Membrane</keyword>
<evidence type="ECO:0000259" key="11">
    <source>
        <dbReference type="PROSITE" id="PS50006"/>
    </source>
</evidence>